<dbReference type="RefSeq" id="WP_115834147.1">
    <property type="nucleotide sequence ID" value="NZ_QNUL01000041.1"/>
</dbReference>
<comment type="cofactor">
    <cofactor evidence="8">
        <name>Mg(2+)</name>
        <dbReference type="ChEBI" id="CHEBI:18420"/>
    </cofactor>
    <text evidence="8">Binds 1 Mg(2+) ion per subunit.</text>
</comment>
<dbReference type="CDD" id="cd03108">
    <property type="entry name" value="AdSS"/>
    <property type="match status" value="1"/>
</dbReference>
<keyword evidence="12" id="KW-1185">Reference proteome</keyword>
<name>A0A3D8Y3B9_9BACT</name>
<feature type="binding site" description="in other chain" evidence="8">
    <location>
        <position position="131"/>
    </location>
    <ligand>
        <name>IMP</name>
        <dbReference type="ChEBI" id="CHEBI:58053"/>
        <note>ligand shared between dimeric partners</note>
    </ligand>
</feature>
<feature type="binding site" evidence="8">
    <location>
        <begin position="40"/>
        <end position="42"/>
    </location>
    <ligand>
        <name>GTP</name>
        <dbReference type="ChEBI" id="CHEBI:37565"/>
    </ligand>
</feature>
<dbReference type="NCBIfam" id="TIGR00184">
    <property type="entry name" value="purA"/>
    <property type="match status" value="1"/>
</dbReference>
<dbReference type="Pfam" id="PF00709">
    <property type="entry name" value="Adenylsucc_synt"/>
    <property type="match status" value="1"/>
</dbReference>
<evidence type="ECO:0000256" key="7">
    <source>
        <dbReference type="ARBA" id="ARBA00023134"/>
    </source>
</evidence>
<dbReference type="PROSITE" id="PS00513">
    <property type="entry name" value="ADENYLOSUCCIN_SYN_2"/>
    <property type="match status" value="1"/>
</dbReference>
<sequence length="428" mass="47040">MPVDIILGLQWGDEGKGKIVDLLSAHYDLVARFQGGPNAGHTLEFSGKKFVLNTIPSGVFANGTMNLIGSGVVIDVIALKNEILRLKDAGYDLLEKGNLMISKRAHLILPTHRLLDEASENQMGEGKIGTTRKGIGPAYTDKFGRAGLRMGDINEPDFKQKYFSLVAKHETVLKQLYNVEVSVTEEEEVFFDAIAFLADFPLVDSELLVNDYLIQGKKVLAEGAQGTLLDVDFGSYPYVTSSTTTAAGACVGLGIAPGKVGEVIGIFKAYCTRVGAGPFPTELHDETGELLRKTGNEFGAVSGRPRRTGWLDLPALKQAILLNGVTQLIMTKADVLSELETIYVCTRYREGDIERAHMPYALHRQELQPVLKAMNGWKEDIRNTSFRNEIPEALQAYIRFIETEAGVPVTLLSVGPNRRQTIRYHITD</sequence>
<feature type="binding site" evidence="8">
    <location>
        <position position="40"/>
    </location>
    <ligand>
        <name>Mg(2+)</name>
        <dbReference type="ChEBI" id="CHEBI:18420"/>
    </ligand>
</feature>
<feature type="binding site" evidence="8">
    <location>
        <begin position="413"/>
        <end position="415"/>
    </location>
    <ligand>
        <name>GTP</name>
        <dbReference type="ChEBI" id="CHEBI:37565"/>
    </ligand>
</feature>
<keyword evidence="6 8" id="KW-0460">Magnesium</keyword>
<evidence type="ECO:0000256" key="2">
    <source>
        <dbReference type="ARBA" id="ARBA00022598"/>
    </source>
</evidence>
<protein>
    <recommendedName>
        <fullName evidence="8 10">Adenylosuccinate synthetase</fullName>
        <shortName evidence="8">AMPSase</shortName>
        <shortName evidence="8">AdSS</shortName>
        <ecNumber evidence="8 10">6.3.4.4</ecNumber>
    </recommendedName>
    <alternativeName>
        <fullName evidence="8">IMP--aspartate ligase</fullName>
    </alternativeName>
</protein>
<feature type="binding site" evidence="8">
    <location>
        <position position="13"/>
    </location>
    <ligand>
        <name>Mg(2+)</name>
        <dbReference type="ChEBI" id="CHEBI:18420"/>
    </ligand>
</feature>
<comment type="subcellular location">
    <subcellularLocation>
        <location evidence="8">Cytoplasm</location>
    </subcellularLocation>
</comment>
<keyword evidence="4 8" id="KW-0547">Nucleotide-binding</keyword>
<comment type="caution">
    <text evidence="11">The sequence shown here is derived from an EMBL/GenBank/DDBJ whole genome shotgun (WGS) entry which is preliminary data.</text>
</comment>
<feature type="binding site" description="in other chain" evidence="8">
    <location>
        <begin position="13"/>
        <end position="16"/>
    </location>
    <ligand>
        <name>IMP</name>
        <dbReference type="ChEBI" id="CHEBI:58053"/>
        <note>ligand shared between dimeric partners</note>
    </ligand>
</feature>
<dbReference type="GO" id="GO:0000287">
    <property type="term" value="F:magnesium ion binding"/>
    <property type="evidence" value="ECO:0007669"/>
    <property type="project" value="UniProtKB-UniRule"/>
</dbReference>
<evidence type="ECO:0000256" key="9">
    <source>
        <dbReference type="PROSITE-ProRule" id="PRU10134"/>
    </source>
</evidence>
<feature type="binding site" evidence="8">
    <location>
        <begin position="12"/>
        <end position="18"/>
    </location>
    <ligand>
        <name>GTP</name>
        <dbReference type="ChEBI" id="CHEBI:37565"/>
    </ligand>
</feature>
<evidence type="ECO:0000313" key="11">
    <source>
        <dbReference type="EMBL" id="REA56139.1"/>
    </source>
</evidence>
<dbReference type="AlphaFoldDB" id="A0A3D8Y3B9"/>
<dbReference type="GO" id="GO:0004019">
    <property type="term" value="F:adenylosuccinate synthase activity"/>
    <property type="evidence" value="ECO:0007669"/>
    <property type="project" value="UniProtKB-UniRule"/>
</dbReference>
<comment type="function">
    <text evidence="8">Plays an important role in the de novo pathway of purine nucleotide biosynthesis. Catalyzes the first committed step in the biosynthesis of AMP from IMP.</text>
</comment>
<feature type="active site" evidence="9">
    <location>
        <position position="142"/>
    </location>
</feature>
<dbReference type="InterPro" id="IPR027417">
    <property type="entry name" value="P-loop_NTPase"/>
</dbReference>
<dbReference type="Proteomes" id="UP000256373">
    <property type="component" value="Unassembled WGS sequence"/>
</dbReference>
<evidence type="ECO:0000256" key="6">
    <source>
        <dbReference type="ARBA" id="ARBA00022842"/>
    </source>
</evidence>
<dbReference type="InterPro" id="IPR042110">
    <property type="entry name" value="Adenylosuccinate_synth_dom2"/>
</dbReference>
<keyword evidence="7 8" id="KW-0342">GTP-binding</keyword>
<keyword evidence="2 8" id="KW-0436">Ligase</keyword>
<feature type="binding site" evidence="8">
    <location>
        <position position="306"/>
    </location>
    <ligand>
        <name>GTP</name>
        <dbReference type="ChEBI" id="CHEBI:37565"/>
    </ligand>
</feature>
<evidence type="ECO:0000256" key="5">
    <source>
        <dbReference type="ARBA" id="ARBA00022755"/>
    </source>
</evidence>
<dbReference type="UniPathway" id="UPA00075">
    <property type="reaction ID" value="UER00335"/>
</dbReference>
<dbReference type="FunFam" id="1.10.300.10:FF:000001">
    <property type="entry name" value="Adenylosuccinate synthetase"/>
    <property type="match status" value="1"/>
</dbReference>
<feature type="binding site" evidence="8">
    <location>
        <begin position="332"/>
        <end position="334"/>
    </location>
    <ligand>
        <name>GTP</name>
        <dbReference type="ChEBI" id="CHEBI:37565"/>
    </ligand>
</feature>
<dbReference type="HAMAP" id="MF_00011">
    <property type="entry name" value="Adenylosucc_synth"/>
    <property type="match status" value="1"/>
</dbReference>
<feature type="active site" description="Proton acceptor" evidence="8">
    <location>
        <position position="13"/>
    </location>
</feature>
<comment type="pathway">
    <text evidence="8 10">Purine metabolism; AMP biosynthesis via de novo pathway; AMP from IMP: step 1/2.</text>
</comment>
<feature type="binding site" description="in other chain" evidence="8">
    <location>
        <begin position="38"/>
        <end position="41"/>
    </location>
    <ligand>
        <name>IMP</name>
        <dbReference type="ChEBI" id="CHEBI:58053"/>
        <note>ligand shared between dimeric partners</note>
    </ligand>
</feature>
<proteinExistence type="inferred from homology"/>
<evidence type="ECO:0000256" key="4">
    <source>
        <dbReference type="ARBA" id="ARBA00022741"/>
    </source>
</evidence>
<feature type="binding site" evidence="8">
    <location>
        <position position="145"/>
    </location>
    <ligand>
        <name>IMP</name>
        <dbReference type="ChEBI" id="CHEBI:58053"/>
        <note>ligand shared between dimeric partners</note>
    </ligand>
</feature>
<dbReference type="FunFam" id="3.90.170.10:FF:000001">
    <property type="entry name" value="Adenylosuccinate synthetase"/>
    <property type="match status" value="1"/>
</dbReference>
<dbReference type="InterPro" id="IPR033128">
    <property type="entry name" value="Adenylosuccin_syn_Lys_AS"/>
</dbReference>
<dbReference type="InterPro" id="IPR018220">
    <property type="entry name" value="Adenylosuccin_syn_GTP-bd"/>
</dbReference>
<dbReference type="Gene3D" id="1.10.300.10">
    <property type="entry name" value="Adenylosuccinate Synthetase, subunit A, domain 2"/>
    <property type="match status" value="1"/>
</dbReference>
<dbReference type="GO" id="GO:0005737">
    <property type="term" value="C:cytoplasm"/>
    <property type="evidence" value="ECO:0007669"/>
    <property type="project" value="UniProtKB-SubCell"/>
</dbReference>
<comment type="catalytic activity">
    <reaction evidence="8 10">
        <text>IMP + L-aspartate + GTP = N(6)-(1,2-dicarboxyethyl)-AMP + GDP + phosphate + 2 H(+)</text>
        <dbReference type="Rhea" id="RHEA:15753"/>
        <dbReference type="ChEBI" id="CHEBI:15378"/>
        <dbReference type="ChEBI" id="CHEBI:29991"/>
        <dbReference type="ChEBI" id="CHEBI:37565"/>
        <dbReference type="ChEBI" id="CHEBI:43474"/>
        <dbReference type="ChEBI" id="CHEBI:57567"/>
        <dbReference type="ChEBI" id="CHEBI:58053"/>
        <dbReference type="ChEBI" id="CHEBI:58189"/>
        <dbReference type="EC" id="6.3.4.4"/>
    </reaction>
</comment>
<accession>A0A3D8Y3B9</accession>
<evidence type="ECO:0000256" key="3">
    <source>
        <dbReference type="ARBA" id="ARBA00022723"/>
    </source>
</evidence>
<dbReference type="GO" id="GO:0046040">
    <property type="term" value="P:IMP metabolic process"/>
    <property type="evidence" value="ECO:0007669"/>
    <property type="project" value="TreeGrafter"/>
</dbReference>
<dbReference type="PANTHER" id="PTHR11846">
    <property type="entry name" value="ADENYLOSUCCINATE SYNTHETASE"/>
    <property type="match status" value="1"/>
</dbReference>
<dbReference type="InterPro" id="IPR001114">
    <property type="entry name" value="Adenylosuccinate_synthetase"/>
</dbReference>
<comment type="subunit">
    <text evidence="1 8">Homodimer.</text>
</comment>
<dbReference type="SMART" id="SM00788">
    <property type="entry name" value="Adenylsucc_synt"/>
    <property type="match status" value="1"/>
</dbReference>
<dbReference type="GO" id="GO:0005525">
    <property type="term" value="F:GTP binding"/>
    <property type="evidence" value="ECO:0007669"/>
    <property type="project" value="UniProtKB-UniRule"/>
</dbReference>
<evidence type="ECO:0000256" key="1">
    <source>
        <dbReference type="ARBA" id="ARBA00011738"/>
    </source>
</evidence>
<dbReference type="OrthoDB" id="9807553at2"/>
<dbReference type="PROSITE" id="PS01266">
    <property type="entry name" value="ADENYLOSUCCIN_SYN_1"/>
    <property type="match status" value="1"/>
</dbReference>
<keyword evidence="3 8" id="KW-0479">Metal-binding</keyword>
<feature type="binding site" description="in other chain" evidence="8">
    <location>
        <position position="304"/>
    </location>
    <ligand>
        <name>IMP</name>
        <dbReference type="ChEBI" id="CHEBI:58053"/>
        <note>ligand shared between dimeric partners</note>
    </ligand>
</feature>
<feature type="binding site" description="in other chain" evidence="8">
    <location>
        <position position="240"/>
    </location>
    <ligand>
        <name>IMP</name>
        <dbReference type="ChEBI" id="CHEBI:58053"/>
        <note>ligand shared between dimeric partners</note>
    </ligand>
</feature>
<feature type="binding site" description="in other chain" evidence="8">
    <location>
        <position position="225"/>
    </location>
    <ligand>
        <name>IMP</name>
        <dbReference type="ChEBI" id="CHEBI:58053"/>
        <note>ligand shared between dimeric partners</note>
    </ligand>
</feature>
<dbReference type="Gene3D" id="3.90.170.10">
    <property type="entry name" value="Adenylosuccinate Synthetase, subunit A, domain 3"/>
    <property type="match status" value="1"/>
</dbReference>
<evidence type="ECO:0000256" key="8">
    <source>
        <dbReference type="HAMAP-Rule" id="MF_00011"/>
    </source>
</evidence>
<dbReference type="SUPFAM" id="SSF52540">
    <property type="entry name" value="P-loop containing nucleoside triphosphate hydrolases"/>
    <property type="match status" value="1"/>
</dbReference>
<dbReference type="NCBIfam" id="NF002223">
    <property type="entry name" value="PRK01117.1"/>
    <property type="match status" value="1"/>
</dbReference>
<dbReference type="EC" id="6.3.4.4" evidence="8 10"/>
<evidence type="ECO:0000313" key="12">
    <source>
        <dbReference type="Proteomes" id="UP000256373"/>
    </source>
</evidence>
<dbReference type="PANTHER" id="PTHR11846:SF0">
    <property type="entry name" value="ADENYLOSUCCINATE SYNTHETASE"/>
    <property type="match status" value="1"/>
</dbReference>
<gene>
    <name evidence="8" type="primary">purA</name>
    <name evidence="11" type="ORF">DSL64_27330</name>
</gene>
<evidence type="ECO:0000256" key="10">
    <source>
        <dbReference type="RuleBase" id="RU000520"/>
    </source>
</evidence>
<comment type="similarity">
    <text evidence="8 10">Belongs to the adenylosuccinate synthetase family.</text>
</comment>
<dbReference type="EMBL" id="QNUL01000041">
    <property type="protein sequence ID" value="REA56139.1"/>
    <property type="molecule type" value="Genomic_DNA"/>
</dbReference>
<feature type="binding site" evidence="8">
    <location>
        <begin position="300"/>
        <end position="306"/>
    </location>
    <ligand>
        <name>substrate</name>
    </ligand>
</feature>
<organism evidence="11 12">
    <name type="scientific">Dyadobacter luteus</name>
    <dbReference type="NCBI Taxonomy" id="2259619"/>
    <lineage>
        <taxon>Bacteria</taxon>
        <taxon>Pseudomonadati</taxon>
        <taxon>Bacteroidota</taxon>
        <taxon>Cytophagia</taxon>
        <taxon>Cytophagales</taxon>
        <taxon>Spirosomataceae</taxon>
        <taxon>Dyadobacter</taxon>
    </lineage>
</organism>
<reference evidence="11 12" key="1">
    <citation type="submission" date="2018-07" db="EMBL/GenBank/DDBJ databases">
        <title>Dyadobacter roseus sp. nov., isolated from rose rhizosphere soil.</title>
        <authorList>
            <person name="Chen L."/>
        </authorList>
    </citation>
    <scope>NUCLEOTIDE SEQUENCE [LARGE SCALE GENOMIC DNA]</scope>
    <source>
        <strain evidence="11 12">RS19</strain>
    </source>
</reference>
<dbReference type="GO" id="GO:0044208">
    <property type="term" value="P:'de novo' AMP biosynthetic process"/>
    <property type="evidence" value="ECO:0007669"/>
    <property type="project" value="UniProtKB-UniRule"/>
</dbReference>
<keyword evidence="5 8" id="KW-0658">Purine biosynthesis</keyword>
<feature type="active site" description="Proton donor" evidence="8">
    <location>
        <position position="41"/>
    </location>
</feature>
<keyword evidence="8" id="KW-0963">Cytoplasm</keyword>
<dbReference type="InterPro" id="IPR042111">
    <property type="entry name" value="Adenylosuccinate_synth_dom3"/>
</dbReference>
<dbReference type="Gene3D" id="3.40.440.10">
    <property type="entry name" value="Adenylosuccinate Synthetase, subunit A, domain 1"/>
    <property type="match status" value="1"/>
</dbReference>
<dbReference type="InterPro" id="IPR042109">
    <property type="entry name" value="Adenylosuccinate_synth_dom1"/>
</dbReference>